<evidence type="ECO:0000256" key="1">
    <source>
        <dbReference type="ARBA" id="ARBA00023098"/>
    </source>
</evidence>
<feature type="active site" description="Nucleophile" evidence="2">
    <location>
        <position position="43"/>
    </location>
</feature>
<dbReference type="SUPFAM" id="SSF52151">
    <property type="entry name" value="FabD/lysophospholipase-like"/>
    <property type="match status" value="1"/>
</dbReference>
<feature type="short sequence motif" description="GXSXG" evidence="2">
    <location>
        <begin position="41"/>
        <end position="45"/>
    </location>
</feature>
<dbReference type="InterPro" id="IPR016035">
    <property type="entry name" value="Acyl_Trfase/lysoPLipase"/>
</dbReference>
<feature type="short sequence motif" description="GXGXXG" evidence="2">
    <location>
        <begin position="10"/>
        <end position="15"/>
    </location>
</feature>
<gene>
    <name evidence="4" type="ORF">OHU17_25200</name>
</gene>
<keyword evidence="2" id="KW-0378">Hydrolase</keyword>
<keyword evidence="1 2" id="KW-0443">Lipid metabolism</keyword>
<feature type="domain" description="PNPLA" evidence="3">
    <location>
        <begin position="6"/>
        <end position="198"/>
    </location>
</feature>
<dbReference type="Pfam" id="PF01734">
    <property type="entry name" value="Patatin"/>
    <property type="match status" value="1"/>
</dbReference>
<keyword evidence="2" id="KW-0442">Lipid degradation</keyword>
<dbReference type="EMBL" id="CP108057">
    <property type="protein sequence ID" value="WUO48868.1"/>
    <property type="molecule type" value="Genomic_DNA"/>
</dbReference>
<proteinExistence type="predicted"/>
<protein>
    <submittedName>
        <fullName evidence="4">Patatin-like phospholipase family protein</fullName>
    </submittedName>
</protein>
<dbReference type="Gene3D" id="3.40.1090.10">
    <property type="entry name" value="Cytosolic phospholipase A2 catalytic domain"/>
    <property type="match status" value="2"/>
</dbReference>
<dbReference type="InterPro" id="IPR002641">
    <property type="entry name" value="PNPLA_dom"/>
</dbReference>
<dbReference type="PROSITE" id="PS51635">
    <property type="entry name" value="PNPLA"/>
    <property type="match status" value="1"/>
</dbReference>
<evidence type="ECO:0000313" key="4">
    <source>
        <dbReference type="EMBL" id="WUO48868.1"/>
    </source>
</evidence>
<feature type="active site" description="Proton acceptor" evidence="2">
    <location>
        <position position="185"/>
    </location>
</feature>
<sequence>MTDTALVLGGGGVLGGAWAIGLLAGLAEAGIDLSRADTLIGTSAGSVLGARLASGVTAAELYAEQLSDAGRVEVGVTPGQTARFLLAALGSRDPDRSVRRLGRAALASRTVAESAVHEAIAVLLGGVRDWPAGRDLRLTAVDAETGEQAVFDAGSGVTLPEAVAAGCAVPVVWPPVSLAGRRWMDGGSRSTANLHLARGHRRVVAIAPIPKAVGPHPSAPAQAAELAAAGARVALLVPDRAARRAIGRNMLDQSRRAAAARAGRAQAAACAGDVRAVWPG</sequence>
<dbReference type="RefSeq" id="WP_328776636.1">
    <property type="nucleotide sequence ID" value="NZ_CP108057.1"/>
</dbReference>
<evidence type="ECO:0000256" key="2">
    <source>
        <dbReference type="PROSITE-ProRule" id="PRU01161"/>
    </source>
</evidence>
<feature type="short sequence motif" description="DGA/G" evidence="2">
    <location>
        <begin position="185"/>
        <end position="187"/>
    </location>
</feature>
<evidence type="ECO:0000313" key="5">
    <source>
        <dbReference type="Proteomes" id="UP001432075"/>
    </source>
</evidence>
<evidence type="ECO:0000259" key="3">
    <source>
        <dbReference type="PROSITE" id="PS51635"/>
    </source>
</evidence>
<accession>A0ABZ1RPV6</accession>
<dbReference type="Proteomes" id="UP001432075">
    <property type="component" value="Chromosome"/>
</dbReference>
<name>A0ABZ1RPV6_9ACTN</name>
<organism evidence="4 5">
    <name type="scientific">Streptomyces goshikiensis</name>
    <dbReference type="NCBI Taxonomy" id="1942"/>
    <lineage>
        <taxon>Bacteria</taxon>
        <taxon>Bacillati</taxon>
        <taxon>Actinomycetota</taxon>
        <taxon>Actinomycetes</taxon>
        <taxon>Kitasatosporales</taxon>
        <taxon>Streptomycetaceae</taxon>
        <taxon>Streptomyces</taxon>
    </lineage>
</organism>
<reference evidence="4" key="1">
    <citation type="submission" date="2022-10" db="EMBL/GenBank/DDBJ databases">
        <title>The complete genomes of actinobacterial strains from the NBC collection.</title>
        <authorList>
            <person name="Joergensen T.S."/>
            <person name="Alvarez Arevalo M."/>
            <person name="Sterndorff E.B."/>
            <person name="Faurdal D."/>
            <person name="Vuksanovic O."/>
            <person name="Mourched A.-S."/>
            <person name="Charusanti P."/>
            <person name="Shaw S."/>
            <person name="Blin K."/>
            <person name="Weber T."/>
        </authorList>
    </citation>
    <scope>NUCLEOTIDE SEQUENCE</scope>
    <source>
        <strain evidence="4">NBC_00283</strain>
    </source>
</reference>
<keyword evidence="5" id="KW-1185">Reference proteome</keyword>